<gene>
    <name evidence="1" type="ORF">PMIN01_11599</name>
</gene>
<comment type="caution">
    <text evidence="1">The sequence shown here is derived from an EMBL/GenBank/DDBJ whole genome shotgun (WGS) entry which is preliminary data.</text>
</comment>
<proteinExistence type="predicted"/>
<keyword evidence="2" id="KW-1185">Reference proteome</keyword>
<dbReference type="AlphaFoldDB" id="A0A9P6GAB8"/>
<dbReference type="Proteomes" id="UP000756921">
    <property type="component" value="Unassembled WGS sequence"/>
</dbReference>
<evidence type="ECO:0000313" key="2">
    <source>
        <dbReference type="Proteomes" id="UP000756921"/>
    </source>
</evidence>
<reference evidence="1" key="1">
    <citation type="journal article" date="2020" name="Mol. Plant Microbe Interact.">
        <title>Genome Sequence of the Biocontrol Agent Coniothyrium minitans strain Conio (IMI 134523).</title>
        <authorList>
            <person name="Patel D."/>
            <person name="Shittu T.A."/>
            <person name="Baroncelli R."/>
            <person name="Muthumeenakshi S."/>
            <person name="Osborne T.H."/>
            <person name="Janganan T.K."/>
            <person name="Sreenivasaprasad S."/>
        </authorList>
    </citation>
    <scope>NUCLEOTIDE SEQUENCE</scope>
    <source>
        <strain evidence="1">Conio</strain>
    </source>
</reference>
<organism evidence="1 2">
    <name type="scientific">Paraphaeosphaeria minitans</name>
    <dbReference type="NCBI Taxonomy" id="565426"/>
    <lineage>
        <taxon>Eukaryota</taxon>
        <taxon>Fungi</taxon>
        <taxon>Dikarya</taxon>
        <taxon>Ascomycota</taxon>
        <taxon>Pezizomycotina</taxon>
        <taxon>Dothideomycetes</taxon>
        <taxon>Pleosporomycetidae</taxon>
        <taxon>Pleosporales</taxon>
        <taxon>Massarineae</taxon>
        <taxon>Didymosphaeriaceae</taxon>
        <taxon>Paraphaeosphaeria</taxon>
    </lineage>
</organism>
<name>A0A9P6GAB8_9PLEO</name>
<dbReference type="EMBL" id="WJXW01000014">
    <property type="protein sequence ID" value="KAF9730730.1"/>
    <property type="molecule type" value="Genomic_DNA"/>
</dbReference>
<accession>A0A9P6GAB8</accession>
<protein>
    <submittedName>
        <fullName evidence="1">Uncharacterized protein</fullName>
    </submittedName>
</protein>
<sequence>MADPSIVPYYGNIVLRFDSTRGYPMHLNVAAQATTDRDIRSAPPPSNPFLGVPQDLVTHSRDLVALEWDNVRREVTAITKAVLERDQEQQAEHAARARAFERWMSVRGEK</sequence>
<evidence type="ECO:0000313" key="1">
    <source>
        <dbReference type="EMBL" id="KAF9730730.1"/>
    </source>
</evidence>